<protein>
    <submittedName>
        <fullName evidence="2">Uncharacterized protein</fullName>
    </submittedName>
</protein>
<evidence type="ECO:0000313" key="3">
    <source>
        <dbReference type="Proteomes" id="UP000003793"/>
    </source>
</evidence>
<proteinExistence type="predicted"/>
<dbReference type="AlphaFoldDB" id="C0BDI1"/>
<evidence type="ECO:0000256" key="1">
    <source>
        <dbReference type="SAM" id="MobiDB-lite"/>
    </source>
</evidence>
<evidence type="ECO:0000313" key="2">
    <source>
        <dbReference type="EMBL" id="EEG88527.1"/>
    </source>
</evidence>
<feature type="compositionally biased region" description="Polar residues" evidence="1">
    <location>
        <begin position="23"/>
        <end position="32"/>
    </location>
</feature>
<accession>C0BDI1</accession>
<sequence length="45" mass="5229">MEESSPQKSSSSWLIKGNKKKGNAQSRRYQRQATRINCDFTRLVL</sequence>
<dbReference type="Proteomes" id="UP000003793">
    <property type="component" value="Unassembled WGS sequence"/>
</dbReference>
<feature type="region of interest" description="Disordered" evidence="1">
    <location>
        <begin position="1"/>
        <end position="32"/>
    </location>
</feature>
<name>C0BDI1_9FIRM</name>
<reference evidence="2 3" key="1">
    <citation type="submission" date="2009-02" db="EMBL/GenBank/DDBJ databases">
        <authorList>
            <person name="Fulton L."/>
            <person name="Clifton S."/>
            <person name="Fulton B."/>
            <person name="Xu J."/>
            <person name="Minx P."/>
            <person name="Pepin K.H."/>
            <person name="Johnson M."/>
            <person name="Bhonagiri V."/>
            <person name="Nash W.E."/>
            <person name="Mardis E.R."/>
            <person name="Wilson R.K."/>
        </authorList>
    </citation>
    <scope>NUCLEOTIDE SEQUENCE [LARGE SCALE GENOMIC DNA]</scope>
    <source>
        <strain evidence="2 3">ATCC 27758</strain>
    </source>
</reference>
<feature type="compositionally biased region" description="Low complexity" evidence="1">
    <location>
        <begin position="1"/>
        <end position="12"/>
    </location>
</feature>
<dbReference type="HOGENOM" id="CLU_3198554_0_0_9"/>
<dbReference type="EMBL" id="ABVR01000043">
    <property type="protein sequence ID" value="EEG88527.1"/>
    <property type="molecule type" value="Genomic_DNA"/>
</dbReference>
<comment type="caution">
    <text evidence="2">The sequence shown here is derived from an EMBL/GenBank/DDBJ whole genome shotgun (WGS) entry which is preliminary data.</text>
</comment>
<organism evidence="2 3">
    <name type="scientific">Coprococcus comes ATCC 27758</name>
    <dbReference type="NCBI Taxonomy" id="470146"/>
    <lineage>
        <taxon>Bacteria</taxon>
        <taxon>Bacillati</taxon>
        <taxon>Bacillota</taxon>
        <taxon>Clostridia</taxon>
        <taxon>Lachnospirales</taxon>
        <taxon>Lachnospiraceae</taxon>
        <taxon>Coprococcus</taxon>
    </lineage>
</organism>
<gene>
    <name evidence="2" type="ORF">COPCOM_03235</name>
</gene>
<reference evidence="2 3" key="2">
    <citation type="submission" date="2009-03" db="EMBL/GenBank/DDBJ databases">
        <title>Draft genome sequence of Coprococcus comes (ATCC 27758).</title>
        <authorList>
            <person name="Sudarsanam P."/>
            <person name="Ley R."/>
            <person name="Guruge J."/>
            <person name="Turnbaugh P.J."/>
            <person name="Mahowald M."/>
            <person name="Liep D."/>
            <person name="Gordon J."/>
        </authorList>
    </citation>
    <scope>NUCLEOTIDE SEQUENCE [LARGE SCALE GENOMIC DNA]</scope>
    <source>
        <strain evidence="2 3">ATCC 27758</strain>
    </source>
</reference>